<evidence type="ECO:0000313" key="17">
    <source>
        <dbReference type="Proteomes" id="UP000715781"/>
    </source>
</evidence>
<feature type="domain" description="HAMP" evidence="15">
    <location>
        <begin position="617"/>
        <end position="668"/>
    </location>
</feature>
<dbReference type="InterPro" id="IPR029016">
    <property type="entry name" value="GAF-like_dom_sf"/>
</dbReference>
<keyword evidence="5 12" id="KW-1133">Transmembrane helix</keyword>
<keyword evidence="6 12" id="KW-0472">Membrane</keyword>
<dbReference type="Gene3D" id="3.30.450.20">
    <property type="entry name" value="PAS domain"/>
    <property type="match status" value="1"/>
</dbReference>
<name>A0A951Q1Z7_9NOST</name>
<feature type="coiled-coil region" evidence="10">
    <location>
        <begin position="588"/>
        <end position="622"/>
    </location>
</feature>
<feature type="compositionally biased region" description="Polar residues" evidence="11">
    <location>
        <begin position="8"/>
        <end position="42"/>
    </location>
</feature>
<keyword evidence="4 12" id="KW-0812">Transmembrane</keyword>
<dbReference type="Gene3D" id="1.10.287.950">
    <property type="entry name" value="Methyl-accepting chemotaxis protein"/>
    <property type="match status" value="1"/>
</dbReference>
<feature type="domain" description="Phytochrome chromophore attachment site" evidence="13">
    <location>
        <begin position="444"/>
        <end position="584"/>
    </location>
</feature>
<evidence type="ECO:0000259" key="15">
    <source>
        <dbReference type="PROSITE" id="PS50885"/>
    </source>
</evidence>
<feature type="domain" description="Methyl-accepting transducer" evidence="14">
    <location>
        <begin position="673"/>
        <end position="909"/>
    </location>
</feature>
<dbReference type="CDD" id="cd11386">
    <property type="entry name" value="MCP_signal"/>
    <property type="match status" value="1"/>
</dbReference>
<keyword evidence="7 9" id="KW-0807">Transducer</keyword>
<dbReference type="CDD" id="cd18773">
    <property type="entry name" value="PDC1_HK_sensor"/>
    <property type="match status" value="1"/>
</dbReference>
<keyword evidence="2" id="KW-1003">Cell membrane</keyword>
<dbReference type="InterPro" id="IPR016132">
    <property type="entry name" value="Phyto_chromo_attachment"/>
</dbReference>
<dbReference type="SUPFAM" id="SSF158472">
    <property type="entry name" value="HAMP domain-like"/>
    <property type="match status" value="1"/>
</dbReference>
<feature type="region of interest" description="Disordered" evidence="11">
    <location>
        <begin position="1"/>
        <end position="42"/>
    </location>
</feature>
<comment type="similarity">
    <text evidence="8">Belongs to the methyl-accepting chemotaxis (MCP) protein family.</text>
</comment>
<feature type="domain" description="HAMP" evidence="15">
    <location>
        <begin position="368"/>
        <end position="420"/>
    </location>
</feature>
<dbReference type="SMART" id="SM00304">
    <property type="entry name" value="HAMP"/>
    <property type="match status" value="2"/>
</dbReference>
<evidence type="ECO:0000313" key="16">
    <source>
        <dbReference type="EMBL" id="MBW4564295.1"/>
    </source>
</evidence>
<dbReference type="InterPro" id="IPR003660">
    <property type="entry name" value="HAMP_dom"/>
</dbReference>
<proteinExistence type="inferred from homology"/>
<comment type="subcellular location">
    <subcellularLocation>
        <location evidence="1">Cell membrane</location>
        <topology evidence="1">Multi-pass membrane protein</topology>
    </subcellularLocation>
</comment>
<evidence type="ECO:0000259" key="14">
    <source>
        <dbReference type="PROSITE" id="PS50111"/>
    </source>
</evidence>
<evidence type="ECO:0000256" key="3">
    <source>
        <dbReference type="ARBA" id="ARBA00022500"/>
    </source>
</evidence>
<dbReference type="GO" id="GO:0006935">
    <property type="term" value="P:chemotaxis"/>
    <property type="evidence" value="ECO:0007669"/>
    <property type="project" value="UniProtKB-KW"/>
</dbReference>
<dbReference type="InterPro" id="IPR003018">
    <property type="entry name" value="GAF"/>
</dbReference>
<evidence type="ECO:0000256" key="12">
    <source>
        <dbReference type="SAM" id="Phobius"/>
    </source>
</evidence>
<comment type="caution">
    <text evidence="16">The sequence shown here is derived from an EMBL/GenBank/DDBJ whole genome shotgun (WGS) entry which is preliminary data.</text>
</comment>
<dbReference type="Gene3D" id="6.10.340.10">
    <property type="match status" value="1"/>
</dbReference>
<dbReference type="SMART" id="SM00283">
    <property type="entry name" value="MA"/>
    <property type="match status" value="1"/>
</dbReference>
<feature type="transmembrane region" description="Helical" evidence="12">
    <location>
        <begin position="66"/>
        <end position="86"/>
    </location>
</feature>
<dbReference type="SMART" id="SM00065">
    <property type="entry name" value="GAF"/>
    <property type="match status" value="1"/>
</dbReference>
<feature type="transmembrane region" description="Helical" evidence="12">
    <location>
        <begin position="344"/>
        <end position="367"/>
    </location>
</feature>
<evidence type="ECO:0000256" key="4">
    <source>
        <dbReference type="ARBA" id="ARBA00022692"/>
    </source>
</evidence>
<dbReference type="CDD" id="cd06225">
    <property type="entry name" value="HAMP"/>
    <property type="match status" value="2"/>
</dbReference>
<dbReference type="PROSITE" id="PS50885">
    <property type="entry name" value="HAMP"/>
    <property type="match status" value="2"/>
</dbReference>
<keyword evidence="3" id="KW-0145">Chemotaxis</keyword>
<keyword evidence="10" id="KW-0175">Coiled coil</keyword>
<dbReference type="SUPFAM" id="SSF58104">
    <property type="entry name" value="Methyl-accepting chemotaxis protein (MCP) signaling domain"/>
    <property type="match status" value="1"/>
</dbReference>
<dbReference type="InterPro" id="IPR004089">
    <property type="entry name" value="MCPsignal_dom"/>
</dbReference>
<organism evidence="16 17">
    <name type="scientific">Mojavia pulchra JT2-VF2</name>
    <dbReference type="NCBI Taxonomy" id="287848"/>
    <lineage>
        <taxon>Bacteria</taxon>
        <taxon>Bacillati</taxon>
        <taxon>Cyanobacteriota</taxon>
        <taxon>Cyanophyceae</taxon>
        <taxon>Nostocales</taxon>
        <taxon>Nostocaceae</taxon>
    </lineage>
</organism>
<protein>
    <submittedName>
        <fullName evidence="16">GAF domain-containing protein</fullName>
    </submittedName>
</protein>
<evidence type="ECO:0000256" key="6">
    <source>
        <dbReference type="ARBA" id="ARBA00023136"/>
    </source>
</evidence>
<dbReference type="Gene3D" id="3.30.450.40">
    <property type="match status" value="1"/>
</dbReference>
<evidence type="ECO:0000256" key="11">
    <source>
        <dbReference type="SAM" id="MobiDB-lite"/>
    </source>
</evidence>
<evidence type="ECO:0000256" key="2">
    <source>
        <dbReference type="ARBA" id="ARBA00022475"/>
    </source>
</evidence>
<feature type="coiled-coil region" evidence="10">
    <location>
        <begin position="824"/>
        <end position="851"/>
    </location>
</feature>
<dbReference type="PANTHER" id="PTHR32089:SF114">
    <property type="entry name" value="METHYL-ACCEPTING CHEMOTAXIS PROTEIN MCPB"/>
    <property type="match status" value="1"/>
</dbReference>
<evidence type="ECO:0000256" key="7">
    <source>
        <dbReference type="ARBA" id="ARBA00023224"/>
    </source>
</evidence>
<dbReference type="SUPFAM" id="SSF103190">
    <property type="entry name" value="Sensory domain-like"/>
    <property type="match status" value="1"/>
</dbReference>
<dbReference type="SUPFAM" id="SSF55781">
    <property type="entry name" value="GAF domain-like"/>
    <property type="match status" value="1"/>
</dbReference>
<dbReference type="Pfam" id="PF02743">
    <property type="entry name" value="dCache_1"/>
    <property type="match status" value="1"/>
</dbReference>
<dbReference type="Pfam" id="PF00672">
    <property type="entry name" value="HAMP"/>
    <property type="match status" value="1"/>
</dbReference>
<dbReference type="Pfam" id="PF01590">
    <property type="entry name" value="GAF"/>
    <property type="match status" value="1"/>
</dbReference>
<evidence type="ECO:0000256" key="5">
    <source>
        <dbReference type="ARBA" id="ARBA00022989"/>
    </source>
</evidence>
<sequence length="946" mass="103659">MLNKIDTAMNSDAKSSDAQEQASLISSHKGTENIGQPTSIPINKTVDNSGNALFTYLKRLRLGTKATVLSIIIGTIPVLGVGAIAYSSASQSLTKQITKSQETEAISLTDKINRFMLERYGDIQIISNLPFLVNPRIRRSMSSDEKQAELKRIVETYKVYDSILVLDLDGDLLVSTTPETVANYKDSEYFQAVLKKDTAIITQPHASGFTNSLNIYTAAPVKDSVTGQTIAVVAARIPTKSLEEVIKNYATNGHQYNLIDESGKLFLATQKNQVGRDAKKDFPGLDKRIAAKKIDSFITVNQIGKKAQLLSYVPSRRVEGLPDLKWGIVYATNTDIIFAPQRHLLWTIAIGSAVIALIVAAIAAWLAKHATKPILHATEAVSKLGEGQLKTRLEVQREDELGILSVNINQMAEQLQVLLQEKELETQRAKLLADITLRMRKILKIEEIYKTVVKEVQQTLKTDRVIVYQLNPETKDGIVVAESVAGSWAKMIKVKIDDPCFGKSCQEFYQQRQVRAIANIDEEASLSNAASDIKMLEQFGVKATLIAPIFIQEQLVGLLIAHHCDSPRTWQQPEIEFLKQITTQVGYAVEQAKLIEEIEKAKNSAQQDTQEERRQKETLQTQLLELLSDVEGAARGDLTVRADVTAGEIGTVADFFNSIVESLRDIVTQVKQAATQVNTAIGSNEGAIRELAEEALMQAAEINRTLDAVDEMTHSIQAVAESAQQAAIIANHAAHTATKSGQAMDLTVQNILCLRETVGETAKKVKRLGESSQQISRVVSLINQIAVQTNLLAINAGIEAARAGEEGQGFAVVAEEVGELAVRSAAATQEIEQLVENIQRETSEVVQAMEVGTTQVVEGTRIVEDAKQSLSQILDVSRQIDELVQSISIATTSQVQTSQTVSNLMKEIVAVSQRTSDSSHRVSESLQQTVEISQELQETVGTFKVS</sequence>
<dbReference type="FunFam" id="1.10.287.950:FF:000001">
    <property type="entry name" value="Methyl-accepting chemotaxis sensory transducer"/>
    <property type="match status" value="1"/>
</dbReference>
<dbReference type="InterPro" id="IPR033479">
    <property type="entry name" value="dCache_1"/>
</dbReference>
<dbReference type="AlphaFoldDB" id="A0A951Q1Z7"/>
<evidence type="ECO:0000256" key="9">
    <source>
        <dbReference type="PROSITE-ProRule" id="PRU00284"/>
    </source>
</evidence>
<dbReference type="InterPro" id="IPR029151">
    <property type="entry name" value="Sensor-like_sf"/>
</dbReference>
<dbReference type="PROSITE" id="PS50111">
    <property type="entry name" value="CHEMOTAXIS_TRANSDUC_2"/>
    <property type="match status" value="1"/>
</dbReference>
<reference evidence="16" key="1">
    <citation type="submission" date="2021-05" db="EMBL/GenBank/DDBJ databases">
        <authorList>
            <person name="Pietrasiak N."/>
            <person name="Ward R."/>
            <person name="Stajich J.E."/>
            <person name="Kurbessoian T."/>
        </authorList>
    </citation>
    <scope>NUCLEOTIDE SEQUENCE</scope>
    <source>
        <strain evidence="16">JT2-VF2</strain>
    </source>
</reference>
<accession>A0A951Q1Z7</accession>
<evidence type="ECO:0000256" key="8">
    <source>
        <dbReference type="ARBA" id="ARBA00029447"/>
    </source>
</evidence>
<evidence type="ECO:0000256" key="1">
    <source>
        <dbReference type="ARBA" id="ARBA00004651"/>
    </source>
</evidence>
<dbReference type="GO" id="GO:0007165">
    <property type="term" value="P:signal transduction"/>
    <property type="evidence" value="ECO:0007669"/>
    <property type="project" value="UniProtKB-KW"/>
</dbReference>
<dbReference type="Pfam" id="PF00015">
    <property type="entry name" value="MCPsignal"/>
    <property type="match status" value="1"/>
</dbReference>
<dbReference type="GO" id="GO:0005886">
    <property type="term" value="C:plasma membrane"/>
    <property type="evidence" value="ECO:0007669"/>
    <property type="project" value="UniProtKB-SubCell"/>
</dbReference>
<evidence type="ECO:0000259" key="13">
    <source>
        <dbReference type="PROSITE" id="PS50046"/>
    </source>
</evidence>
<dbReference type="PROSITE" id="PS50046">
    <property type="entry name" value="PHYTOCHROME_2"/>
    <property type="match status" value="1"/>
</dbReference>
<reference evidence="16" key="2">
    <citation type="journal article" date="2022" name="Microbiol. Resour. Announc.">
        <title>Metagenome Sequencing to Explore Phylogenomics of Terrestrial Cyanobacteria.</title>
        <authorList>
            <person name="Ward R.D."/>
            <person name="Stajich J.E."/>
            <person name="Johansen J.R."/>
            <person name="Huntemann M."/>
            <person name="Clum A."/>
            <person name="Foster B."/>
            <person name="Foster B."/>
            <person name="Roux S."/>
            <person name="Palaniappan K."/>
            <person name="Varghese N."/>
            <person name="Mukherjee S."/>
            <person name="Reddy T.B.K."/>
            <person name="Daum C."/>
            <person name="Copeland A."/>
            <person name="Chen I.A."/>
            <person name="Ivanova N.N."/>
            <person name="Kyrpides N.C."/>
            <person name="Shapiro N."/>
            <person name="Eloe-Fadrosh E.A."/>
            <person name="Pietrasiak N."/>
        </authorList>
    </citation>
    <scope>NUCLEOTIDE SEQUENCE</scope>
    <source>
        <strain evidence="16">JT2-VF2</strain>
    </source>
</reference>
<dbReference type="PANTHER" id="PTHR32089">
    <property type="entry name" value="METHYL-ACCEPTING CHEMOTAXIS PROTEIN MCPB"/>
    <property type="match status" value="1"/>
</dbReference>
<dbReference type="EMBL" id="JAHHHN010000020">
    <property type="protein sequence ID" value="MBW4564295.1"/>
    <property type="molecule type" value="Genomic_DNA"/>
</dbReference>
<dbReference type="Proteomes" id="UP000715781">
    <property type="component" value="Unassembled WGS sequence"/>
</dbReference>
<gene>
    <name evidence="16" type="ORF">KME32_24770</name>
</gene>
<evidence type="ECO:0000256" key="10">
    <source>
        <dbReference type="SAM" id="Coils"/>
    </source>
</evidence>